<evidence type="ECO:0000259" key="11">
    <source>
        <dbReference type="Pfam" id="PF23246"/>
    </source>
</evidence>
<evidence type="ECO:0000313" key="12">
    <source>
        <dbReference type="EMBL" id="MBN3289536.1"/>
    </source>
</evidence>
<feature type="region of interest" description="Disordered" evidence="8">
    <location>
        <begin position="1324"/>
        <end position="1364"/>
    </location>
</feature>
<feature type="coiled-coil region" evidence="7">
    <location>
        <begin position="2336"/>
        <end position="2451"/>
    </location>
</feature>
<evidence type="ECO:0000313" key="13">
    <source>
        <dbReference type="Proteomes" id="UP001166052"/>
    </source>
</evidence>
<dbReference type="Pfam" id="PF07989">
    <property type="entry name" value="Cnn_1N"/>
    <property type="match status" value="1"/>
</dbReference>
<sequence length="2799" mass="318904">MSNGYRTLSQHLNDLKKENFSLKLRIYFLEERMQQKYEDSREDVYKRNIELKVDVESLKQELQEKQQLLDKALITAESLSNEAKLQRQCQQRQQEIDHMQEILETKIQLLQEEAKLAKKEAEKMATHAEAETIRCQNLEKRLKNFEKESEAHQSLKDQQFFSEKERVIEQLTQALKSKEDHIAQLTDENCMLTNRIGGLEDQIQDLTNSLQQKENEAEFFQDELSREKLRIQQEMQLAGSVLENRMKELCRICARELSGNQRKWIFHTTTKLNLQVLLSHVLGRELVRDGKGEFACSKCAFMLDRMYRFDTVIARIEALSIERLQKLLLEKDRLRQCILTLYRKNNTDESALENKPMDCTVDISGLPDVKYNALLQDDFAYSSYESWAEHEEQTLELQHHCHVSEVSMHKSRKCCGCSALRVADSDYEAVCKVPRKLARSISCGPSTRYSASVLGSICTEESTVMTPVLEVFPAESNDDGTTVGPDVVQKMSPASSEESLDTTVEIEQTVGKEEEIIKEDQKSESWNDDHLIQHTINGHLSKLDFALTLVKTVEYRPIKSPQGSKLPIMVKPRSVGVSSKRVLYDVSARLPSSTEFPFRFQELVPMQVQQMDLSELDELWEDVCVEYMPFQFKNLIEEQQSQLNQYECAAGQCVSELQKAQLQVQSLQKKVQETEAANKTLQEKLSEMESELRAIRQATQNQERTIEAVTGKSTEVSGEILDTAQLQAQCIVLQNSLFSHQLQLQKTQQVFRKSEHQIEELTGVQNCLRKDLQDAMQERDAAAKYNQELASQLQHIQDELQMKEQQIKDAERTMQAEVQFRDAKIQRLNQALCDKDHLVQEYMEYLEQHSPPEQSSGRRDTLLDKLRARIKERDKALEKSIDEKYRALEEKESEVHQLQLALREKERDQERLRCILSNNEETITSLDSLMKIKDIELEQDSLTCSNLQWFKQETEEKHQRCLKDKDVIISQLEMSLKSRTKEVEELTAVLLNKISDGAEEVKRNLHVRLELKERMVEELLTDRNQRMAEHEHDITNLLKSIEARDQQTKNSAEQLKKLIVEKNAEIQELRKRLNQSHREICHLSRYKQQSGQSSESETDRLKHQLQEKESFILELIQKNSYNPEEPMMSSRPNENAHHISEGVCERDCKLHKDLESIKEELHLVLRKERQAQLDVSSLQSVLANQNEEMKIKLSDIETLSRTVQIKEELVKQLQRQIAEPSDLPVMEHLIMELEERLKASLKQGTKTPDNQDILEALVSEQVRLNDALKAEIQLYSSLVQLYTDSESSQKGQALQNELDAVQALRLQLEEFLARTRDGFLELEKTNRSQSDFGGHGTAEEEFDDSQSEFTDSIEDEESTNEKTYSPFFCQEVPIEKDAVRKDLSRGVIISERDMLELRSELQEVKKQKNTVEGELKELKMQLETAGYESLAQMRSMLLSLKMENDKLKSVVADVKGACEQKGNVERLSMKGLREECRKLKDNQESIETAEGLQHEQHQLKRQVCGDEVAASSKQLVDGAHEIQLIKGKQGELGPAQGKRSASGVQLRERGEKRRRGSRPFTLDLGDFITQNAIDSQQSSRGHFWEYVESSFHDETEQLRSELALSQQESQELKEKLLVSEATVEAQASQLKQYHTRLTETSVKQDSKQVQVDFQDLGYETCERSENEAEREEASSPDYEALDVHGRLFGLMDESHHPLSSGTFTSSLKACAGLQDDTVSCKDVPVLHQHIQDLRAQLQRSEKVIRNLQARLRSVSVTSDYASSLERPHKVTWDFEASPAQSGLEEDEGWQSDGVGIPIAQPNKELQELVSRVASLEAQLKTSRIEGKNGTAELKSAAWPGKYDSLIQAQARELSHLRQKMRESRGICHILSQHLGDTTKSFEELLRDNDIDYYMGQSFREQLAQNISLAERVSNKLSSTQSIQSLISMAPLWKSMLSKSSPLYRESLFSFSLWEFRTQERELALVRKQLEWERRALQKELEKLSKELQQKDKIIESLHAKLQQRVDTPTSSRALSETTDHSDRTSFLSDDHASTNDDLDGCSDVDAASEYTQEGQVCLESPVQSCTDSHSHSGTMPQNSSISSSSTAPNGAQHKTDPNMPCTKPDLSESSQAPKGFHSSPTSTTSTCTHAQCHPNPSGPSGQFGNLPFDPRSTPGNPAYQSTPFSLAEVHQELQMLQRQLGETSRHNIPHLKPLPHSTSFSEQPLAESSGFMPSSHHPYHQIQFGNNSNGKDGLIAEADLLNAAGVWDMSHLLRPTRNCHFGDVSSGSSGYQSGINHTGTDLIEEHLSEIRSLRQRLEDSICTNDRLRKQLEERLSSAGRDTGPPTNIYIQGLESASQLSNENRSLKEENLSLQAKLNQTSRESCAELKQLQEAVLSGRAELKQAQMETEQWRDESRRLQAQSCEQQQEIQQLRQDKQASHEQSNRLQHEVNLLQQQVTESRQLLHTLQSELQLYDRVYMSGGALSAYTGDGSYQGAVASSFELNELLRDTRNLRLQLEHSIQENSSLRQQLEQQLDLCSARNSVRPSSINISTPVETGCRRQLFQESVPSPPVRDTGLFNPVSPFSAFSKSSEFNVEHANVKASEDAVKHTSALEGDAPDGSFASKNGRHVIGHVDDFSALQQQILEGKMLVHRMESLLQSSLGSSFMSSNMSKDLNYSSITKLLGSTKTLRQVLEEATALLKMFWRAALPSTDSCMQHARKEQSMKAEIQKLKQKIAEQEGNLQNAIEKLKNTSRTKESMEHFIVSQSDTTGVQAGNQGNWNFMNPHCHEPSRRKVGHRPTKKKEKNSQGLLQVVSY</sequence>
<organism evidence="12 13">
    <name type="scientific">Polypterus senegalus</name>
    <name type="common">Senegal bichir</name>
    <dbReference type="NCBI Taxonomy" id="55291"/>
    <lineage>
        <taxon>Eukaryota</taxon>
        <taxon>Metazoa</taxon>
        <taxon>Chordata</taxon>
        <taxon>Craniata</taxon>
        <taxon>Vertebrata</taxon>
        <taxon>Euteleostomi</taxon>
        <taxon>Actinopterygii</taxon>
        <taxon>Polypteriformes</taxon>
        <taxon>Polypteridae</taxon>
        <taxon>Polypterus</taxon>
    </lineage>
</organism>
<dbReference type="Proteomes" id="UP001166052">
    <property type="component" value="Unassembled WGS sequence"/>
</dbReference>
<evidence type="ECO:0000259" key="9">
    <source>
        <dbReference type="Pfam" id="PF07989"/>
    </source>
</evidence>
<feature type="coiled-coil region" evidence="7">
    <location>
        <begin position="41"/>
        <end position="230"/>
    </location>
</feature>
<feature type="coiled-coil region" evidence="7">
    <location>
        <begin position="1038"/>
        <end position="1079"/>
    </location>
</feature>
<feature type="region of interest" description="Disordered" evidence="8">
    <location>
        <begin position="2001"/>
        <end position="2040"/>
    </location>
</feature>
<feature type="coiled-coil region" evidence="7">
    <location>
        <begin position="1966"/>
        <end position="2000"/>
    </location>
</feature>
<gene>
    <name evidence="12" type="primary">Pde4dip</name>
    <name evidence="12" type="ORF">GTO92_0012623</name>
</gene>
<feature type="non-terminal residue" evidence="12">
    <location>
        <position position="1"/>
    </location>
</feature>
<evidence type="ECO:0000256" key="2">
    <source>
        <dbReference type="ARBA" id="ARBA00004555"/>
    </source>
</evidence>
<feature type="non-terminal residue" evidence="12">
    <location>
        <position position="2799"/>
    </location>
</feature>
<feature type="coiled-coil region" evidence="7">
    <location>
        <begin position="863"/>
        <end position="908"/>
    </location>
</feature>
<keyword evidence="4" id="KW-0597">Phosphoprotein</keyword>
<accession>A0ABS2YTZ8</accession>
<feature type="domain" description="CDK5 regulatory subunit-associated protein 2/Myomegalin coiled coil" evidence="11">
    <location>
        <begin position="1213"/>
        <end position="1328"/>
    </location>
</feature>
<feature type="compositionally biased region" description="Acidic residues" evidence="8">
    <location>
        <begin position="1339"/>
        <end position="1358"/>
    </location>
</feature>
<feature type="compositionally biased region" description="Low complexity" evidence="8">
    <location>
        <begin position="2118"/>
        <end position="2128"/>
    </location>
</feature>
<dbReference type="PANTHER" id="PTHR46501">
    <property type="entry name" value="MYOMEGALIN"/>
    <property type="match status" value="1"/>
</dbReference>
<feature type="coiled-coil region" evidence="7">
    <location>
        <begin position="657"/>
        <end position="705"/>
    </location>
</feature>
<evidence type="ECO:0000256" key="4">
    <source>
        <dbReference type="ARBA" id="ARBA00022553"/>
    </source>
</evidence>
<keyword evidence="6" id="KW-0206">Cytoskeleton</keyword>
<dbReference type="InterPro" id="IPR040947">
    <property type="entry name" value="SMYLE_N"/>
</dbReference>
<evidence type="ECO:0000256" key="6">
    <source>
        <dbReference type="ARBA" id="ARBA00023212"/>
    </source>
</evidence>
<feature type="compositionally biased region" description="Polar residues" evidence="8">
    <location>
        <begin position="2790"/>
        <end position="2799"/>
    </location>
</feature>
<dbReference type="InterPro" id="IPR012943">
    <property type="entry name" value="Cnn_1N"/>
</dbReference>
<feature type="compositionally biased region" description="Basic residues" evidence="8">
    <location>
        <begin position="2776"/>
        <end position="2787"/>
    </location>
</feature>
<evidence type="ECO:0000256" key="8">
    <source>
        <dbReference type="SAM" id="MobiDB-lite"/>
    </source>
</evidence>
<feature type="region of interest" description="Disordered" evidence="8">
    <location>
        <begin position="1529"/>
        <end position="1558"/>
    </location>
</feature>
<evidence type="ECO:0000256" key="1">
    <source>
        <dbReference type="ARBA" id="ARBA00004245"/>
    </source>
</evidence>
<name>A0ABS2YTZ8_POLSE</name>
<reference evidence="12" key="1">
    <citation type="journal article" date="2021" name="Cell">
        <title>Tracing the genetic footprints of vertebrate landing in non-teleost ray-finned fishes.</title>
        <authorList>
            <person name="Bi X."/>
            <person name="Wang K."/>
            <person name="Yang L."/>
            <person name="Pan H."/>
            <person name="Jiang H."/>
            <person name="Wei Q."/>
            <person name="Fang M."/>
            <person name="Yu H."/>
            <person name="Zhu C."/>
            <person name="Cai Y."/>
            <person name="He Y."/>
            <person name="Gan X."/>
            <person name="Zeng H."/>
            <person name="Yu D."/>
            <person name="Zhu Y."/>
            <person name="Jiang H."/>
            <person name="Qiu Q."/>
            <person name="Yang H."/>
            <person name="Zhang Y.E."/>
            <person name="Wang W."/>
            <person name="Zhu M."/>
            <person name="He S."/>
            <person name="Zhang G."/>
        </authorList>
    </citation>
    <scope>NUCLEOTIDE SEQUENCE</scope>
    <source>
        <strain evidence="12">Bchr_001</strain>
    </source>
</reference>
<feature type="compositionally biased region" description="Basic and acidic residues" evidence="8">
    <location>
        <begin position="2017"/>
        <end position="2034"/>
    </location>
</feature>
<comment type="subcellular location">
    <subcellularLocation>
        <location evidence="1">Cytoplasm</location>
        <location evidence="1">Cytoskeleton</location>
    </subcellularLocation>
    <subcellularLocation>
        <location evidence="2">Golgi apparatus</location>
    </subcellularLocation>
</comment>
<comment type="caution">
    <text evidence="12">The sequence shown here is derived from an EMBL/GenBank/DDBJ whole genome shotgun (WGS) entry which is preliminary data.</text>
</comment>
<feature type="compositionally biased region" description="Polar residues" evidence="8">
    <location>
        <begin position="2004"/>
        <end position="2016"/>
    </location>
</feature>
<feature type="compositionally biased region" description="Polar residues" evidence="8">
    <location>
        <begin position="2061"/>
        <end position="2078"/>
    </location>
</feature>
<dbReference type="Pfam" id="PF18615">
    <property type="entry name" value="SMYLE_N"/>
    <property type="match status" value="1"/>
</dbReference>
<evidence type="ECO:0000259" key="10">
    <source>
        <dbReference type="Pfam" id="PF18615"/>
    </source>
</evidence>
<keyword evidence="3" id="KW-0963">Cytoplasm</keyword>
<evidence type="ECO:0000256" key="5">
    <source>
        <dbReference type="ARBA" id="ARBA00023034"/>
    </source>
</evidence>
<proteinExistence type="predicted"/>
<dbReference type="Pfam" id="PF23246">
    <property type="entry name" value="CC_CDK5RAP2"/>
    <property type="match status" value="1"/>
</dbReference>
<feature type="coiled-coil region" evidence="7">
    <location>
        <begin position="2697"/>
        <end position="2738"/>
    </location>
</feature>
<protein>
    <submittedName>
        <fullName evidence="12">MYOME protein</fullName>
    </submittedName>
</protein>
<dbReference type="EMBL" id="JAAWVN010003621">
    <property type="protein sequence ID" value="MBN3289536.1"/>
    <property type="molecule type" value="Genomic_DNA"/>
</dbReference>
<feature type="region of interest" description="Disordered" evidence="8">
    <location>
        <begin position="2764"/>
        <end position="2799"/>
    </location>
</feature>
<keyword evidence="13" id="KW-1185">Reference proteome</keyword>
<feature type="coiled-coil region" evidence="7">
    <location>
        <begin position="758"/>
        <end position="813"/>
    </location>
</feature>
<feature type="coiled-coil region" evidence="7">
    <location>
        <begin position="1387"/>
        <end position="1421"/>
    </location>
</feature>
<keyword evidence="7" id="KW-0175">Coiled coil</keyword>
<feature type="domain" description="Centrosomin N-terminal motif 1" evidence="9">
    <location>
        <begin position="8"/>
        <end position="72"/>
    </location>
</feature>
<evidence type="ECO:0000256" key="7">
    <source>
        <dbReference type="SAM" id="Coils"/>
    </source>
</evidence>
<feature type="region of interest" description="Disordered" evidence="8">
    <location>
        <begin position="2061"/>
        <end position="2161"/>
    </location>
</feature>
<feature type="region of interest" description="Disordered" evidence="8">
    <location>
        <begin position="2186"/>
        <end position="2225"/>
    </location>
</feature>
<dbReference type="InterPro" id="IPR052593">
    <property type="entry name" value="MT-associated_AKAP9-binding"/>
</dbReference>
<keyword evidence="5" id="KW-0333">Golgi apparatus</keyword>
<dbReference type="InterPro" id="IPR056273">
    <property type="entry name" value="CDK5RAP2_MYOME_CC"/>
</dbReference>
<evidence type="ECO:0000256" key="3">
    <source>
        <dbReference type="ARBA" id="ARBA00022490"/>
    </source>
</evidence>
<feature type="domain" description="Short myomegalin-like EB1 binding protein N-terminal" evidence="10">
    <location>
        <begin position="360"/>
        <end position="588"/>
    </location>
</feature>
<dbReference type="PANTHER" id="PTHR46501:SF2">
    <property type="entry name" value="MYOMEGALIN"/>
    <property type="match status" value="1"/>
</dbReference>